<keyword evidence="1" id="KW-0812">Transmembrane</keyword>
<protein>
    <submittedName>
        <fullName evidence="2">Uncharacterized protein</fullName>
    </submittedName>
</protein>
<name>A0A4Z2G054_9TELE</name>
<proteinExistence type="predicted"/>
<accession>A0A4Z2G054</accession>
<organism evidence="2 3">
    <name type="scientific">Liparis tanakae</name>
    <name type="common">Tanaka's snailfish</name>
    <dbReference type="NCBI Taxonomy" id="230148"/>
    <lineage>
        <taxon>Eukaryota</taxon>
        <taxon>Metazoa</taxon>
        <taxon>Chordata</taxon>
        <taxon>Craniata</taxon>
        <taxon>Vertebrata</taxon>
        <taxon>Euteleostomi</taxon>
        <taxon>Actinopterygii</taxon>
        <taxon>Neopterygii</taxon>
        <taxon>Teleostei</taxon>
        <taxon>Neoteleostei</taxon>
        <taxon>Acanthomorphata</taxon>
        <taxon>Eupercaria</taxon>
        <taxon>Perciformes</taxon>
        <taxon>Cottioidei</taxon>
        <taxon>Cottales</taxon>
        <taxon>Liparidae</taxon>
        <taxon>Liparis</taxon>
    </lineage>
</organism>
<feature type="transmembrane region" description="Helical" evidence="1">
    <location>
        <begin position="53"/>
        <end position="72"/>
    </location>
</feature>
<dbReference type="EMBL" id="SRLO01000784">
    <property type="protein sequence ID" value="TNN46540.1"/>
    <property type="molecule type" value="Genomic_DNA"/>
</dbReference>
<gene>
    <name evidence="2" type="ORF">EYF80_043262</name>
</gene>
<evidence type="ECO:0000313" key="2">
    <source>
        <dbReference type="EMBL" id="TNN46540.1"/>
    </source>
</evidence>
<evidence type="ECO:0000256" key="1">
    <source>
        <dbReference type="SAM" id="Phobius"/>
    </source>
</evidence>
<comment type="caution">
    <text evidence="2">The sequence shown here is derived from an EMBL/GenBank/DDBJ whole genome shotgun (WGS) entry which is preliminary data.</text>
</comment>
<evidence type="ECO:0000313" key="3">
    <source>
        <dbReference type="Proteomes" id="UP000314294"/>
    </source>
</evidence>
<sequence>MRGRKHIDNTREESHVIRVQHHGQRDGCLLAMTYTKPWLPSPRSSFSLAFRHLISSSSLAALKFLLLFQPFFPLWH</sequence>
<keyword evidence="3" id="KW-1185">Reference proteome</keyword>
<dbReference type="Proteomes" id="UP000314294">
    <property type="component" value="Unassembled WGS sequence"/>
</dbReference>
<keyword evidence="1" id="KW-1133">Transmembrane helix</keyword>
<reference evidence="2 3" key="1">
    <citation type="submission" date="2019-03" db="EMBL/GenBank/DDBJ databases">
        <title>First draft genome of Liparis tanakae, snailfish: a comprehensive survey of snailfish specific genes.</title>
        <authorList>
            <person name="Kim W."/>
            <person name="Song I."/>
            <person name="Jeong J.-H."/>
            <person name="Kim D."/>
            <person name="Kim S."/>
            <person name="Ryu S."/>
            <person name="Song J.Y."/>
            <person name="Lee S.K."/>
        </authorList>
    </citation>
    <scope>NUCLEOTIDE SEQUENCE [LARGE SCALE GENOMIC DNA]</scope>
    <source>
        <tissue evidence="2">Muscle</tissue>
    </source>
</reference>
<keyword evidence="1" id="KW-0472">Membrane</keyword>
<dbReference type="AlphaFoldDB" id="A0A4Z2G054"/>